<evidence type="ECO:0000313" key="7">
    <source>
        <dbReference type="EMBL" id="MCA2015411.1"/>
    </source>
</evidence>
<keyword evidence="4 6" id="KW-1133">Transmembrane helix</keyword>
<feature type="transmembrane region" description="Helical" evidence="6">
    <location>
        <begin position="27"/>
        <end position="46"/>
    </location>
</feature>
<reference evidence="8" key="1">
    <citation type="submission" date="2023-07" db="EMBL/GenBank/DDBJ databases">
        <title>Molecular identification of indigenous halophilic bacteria isolated from red sea cost, biodegradation of synthetic dyes and assessment of degraded metabolite toxicity.</title>
        <authorList>
            <person name="Chaieb K."/>
            <person name="Altayb H.N."/>
        </authorList>
    </citation>
    <scope>NUCLEOTIDE SEQUENCE [LARGE SCALE GENOMIC DNA]</scope>
    <source>
        <strain evidence="8">K20</strain>
    </source>
</reference>
<keyword evidence="5 6" id="KW-0472">Membrane</keyword>
<organism evidence="7 8">
    <name type="scientific">Vibrio tritonius</name>
    <dbReference type="NCBI Taxonomy" id="1435069"/>
    <lineage>
        <taxon>Bacteria</taxon>
        <taxon>Pseudomonadati</taxon>
        <taxon>Pseudomonadota</taxon>
        <taxon>Gammaproteobacteria</taxon>
        <taxon>Vibrionales</taxon>
        <taxon>Vibrionaceae</taxon>
        <taxon>Vibrio</taxon>
    </lineage>
</organism>
<feature type="transmembrane region" description="Helical" evidence="6">
    <location>
        <begin position="158"/>
        <end position="176"/>
    </location>
</feature>
<feature type="transmembrane region" description="Helical" evidence="6">
    <location>
        <begin position="188"/>
        <end position="208"/>
    </location>
</feature>
<dbReference type="PANTHER" id="PTHR31885">
    <property type="entry name" value="GH04784P"/>
    <property type="match status" value="1"/>
</dbReference>
<comment type="similarity">
    <text evidence="2">Belongs to the TMEM86 family.</text>
</comment>
<proteinExistence type="inferred from homology"/>
<feature type="transmembrane region" description="Helical" evidence="6">
    <location>
        <begin position="52"/>
        <end position="70"/>
    </location>
</feature>
<evidence type="ECO:0000256" key="2">
    <source>
        <dbReference type="ARBA" id="ARBA00007375"/>
    </source>
</evidence>
<comment type="caution">
    <text evidence="7">The sequence shown here is derived from an EMBL/GenBank/DDBJ whole genome shotgun (WGS) entry which is preliminary data.</text>
</comment>
<protein>
    <submittedName>
        <fullName evidence="7">Lysoplasmalogenase</fullName>
    </submittedName>
</protein>
<evidence type="ECO:0000256" key="6">
    <source>
        <dbReference type="SAM" id="Phobius"/>
    </source>
</evidence>
<evidence type="ECO:0000256" key="1">
    <source>
        <dbReference type="ARBA" id="ARBA00004141"/>
    </source>
</evidence>
<evidence type="ECO:0000313" key="8">
    <source>
        <dbReference type="Proteomes" id="UP001199044"/>
    </source>
</evidence>
<evidence type="ECO:0000256" key="5">
    <source>
        <dbReference type="ARBA" id="ARBA00023136"/>
    </source>
</evidence>
<evidence type="ECO:0000256" key="3">
    <source>
        <dbReference type="ARBA" id="ARBA00022692"/>
    </source>
</evidence>
<dbReference type="InterPro" id="IPR012506">
    <property type="entry name" value="TMEM86B-like"/>
</dbReference>
<dbReference type="EMBL" id="JAIWIU010000026">
    <property type="protein sequence ID" value="MCA2015411.1"/>
    <property type="molecule type" value="Genomic_DNA"/>
</dbReference>
<evidence type="ECO:0000256" key="4">
    <source>
        <dbReference type="ARBA" id="ARBA00022989"/>
    </source>
</evidence>
<feature type="transmembrane region" description="Helical" evidence="6">
    <location>
        <begin position="77"/>
        <end position="95"/>
    </location>
</feature>
<sequence length="209" mass="23307">MWSWISVALAGYVSIYSFKKNDKKQSLIFKVVALGLLCLLLITHSSTVSASGQWIFASLIVSIVADWLHCFRPYSKVSFCSFLVAQLMVSKAFWLQLSGTIVWWMPALLIATGIVAFFLLLPQLDKLIFPVMVMGLVLLQMAWAAGEAWLKIGTTPSLFGFLGSIAFIISWLTVAIHERRQEIKGAVYLISGFYFLAQCFVVQAVLIVN</sequence>
<feature type="transmembrane region" description="Helical" evidence="6">
    <location>
        <begin position="127"/>
        <end position="146"/>
    </location>
</feature>
<gene>
    <name evidence="7" type="ORF">LDJ79_04755</name>
</gene>
<comment type="subcellular location">
    <subcellularLocation>
        <location evidence="1">Membrane</location>
        <topology evidence="1">Multi-pass membrane protein</topology>
    </subcellularLocation>
</comment>
<dbReference type="PANTHER" id="PTHR31885:SF6">
    <property type="entry name" value="GH04784P"/>
    <property type="match status" value="1"/>
</dbReference>
<dbReference type="Pfam" id="PF07947">
    <property type="entry name" value="YhhN"/>
    <property type="match status" value="1"/>
</dbReference>
<keyword evidence="8" id="KW-1185">Reference proteome</keyword>
<feature type="transmembrane region" description="Helical" evidence="6">
    <location>
        <begin position="101"/>
        <end position="120"/>
    </location>
</feature>
<accession>A0ABS7YKK3</accession>
<dbReference type="Proteomes" id="UP001199044">
    <property type="component" value="Unassembled WGS sequence"/>
</dbReference>
<keyword evidence="3 6" id="KW-0812">Transmembrane</keyword>
<name>A0ABS7YKK3_9VIBR</name>